<accession>A0A8A7KCT5</accession>
<keyword evidence="7 9" id="KW-1133">Transmembrane helix</keyword>
<gene>
    <name evidence="12" type="primary">pstC</name>
    <name evidence="12" type="ORF">GM661_17735</name>
</gene>
<feature type="transmembrane region" description="Helical" evidence="9">
    <location>
        <begin position="196"/>
        <end position="217"/>
    </location>
</feature>
<dbReference type="EMBL" id="CP046640">
    <property type="protein sequence ID" value="QTL99663.1"/>
    <property type="molecule type" value="Genomic_DNA"/>
</dbReference>
<dbReference type="InterPro" id="IPR051124">
    <property type="entry name" value="Phosphate_Transport_Permease"/>
</dbReference>
<organism evidence="12 13">
    <name type="scientific">Iocasia fonsfrigidae</name>
    <dbReference type="NCBI Taxonomy" id="2682810"/>
    <lineage>
        <taxon>Bacteria</taxon>
        <taxon>Bacillati</taxon>
        <taxon>Bacillota</taxon>
        <taxon>Clostridia</taxon>
        <taxon>Halanaerobiales</taxon>
        <taxon>Halanaerobiaceae</taxon>
        <taxon>Iocasia</taxon>
    </lineage>
</organism>
<dbReference type="AlphaFoldDB" id="A0A8A7KCT5"/>
<feature type="transmembrane region" description="Helical" evidence="9">
    <location>
        <begin position="63"/>
        <end position="96"/>
    </location>
</feature>
<dbReference type="RefSeq" id="WP_230867989.1">
    <property type="nucleotide sequence ID" value="NZ_CP046640.1"/>
</dbReference>
<feature type="transmembrane region" description="Helical" evidence="9">
    <location>
        <begin position="152"/>
        <end position="175"/>
    </location>
</feature>
<dbReference type="InterPro" id="IPR011864">
    <property type="entry name" value="Phosphate_PstC"/>
</dbReference>
<keyword evidence="4 10" id="KW-1003">Cell membrane</keyword>
<dbReference type="Proteomes" id="UP000665020">
    <property type="component" value="Chromosome"/>
</dbReference>
<keyword evidence="3 9" id="KW-0813">Transport</keyword>
<reference evidence="12" key="1">
    <citation type="submission" date="2019-12" db="EMBL/GenBank/DDBJ databases">
        <authorList>
            <person name="zhang j."/>
            <person name="sun C.M."/>
        </authorList>
    </citation>
    <scope>NUCLEOTIDE SEQUENCE</scope>
    <source>
        <strain evidence="12">NS-1</strain>
    </source>
</reference>
<dbReference type="InterPro" id="IPR035906">
    <property type="entry name" value="MetI-like_sf"/>
</dbReference>
<evidence type="ECO:0000256" key="9">
    <source>
        <dbReference type="RuleBase" id="RU363032"/>
    </source>
</evidence>
<feature type="domain" description="ABC transmembrane type-1" evidence="11">
    <location>
        <begin position="71"/>
        <end position="286"/>
    </location>
</feature>
<dbReference type="GO" id="GO:0005315">
    <property type="term" value="F:phosphate transmembrane transporter activity"/>
    <property type="evidence" value="ECO:0007669"/>
    <property type="project" value="InterPro"/>
</dbReference>
<protein>
    <recommendedName>
        <fullName evidence="10">Phosphate transport system permease protein</fullName>
    </recommendedName>
</protein>
<dbReference type="GO" id="GO:0005886">
    <property type="term" value="C:plasma membrane"/>
    <property type="evidence" value="ECO:0007669"/>
    <property type="project" value="UniProtKB-SubCell"/>
</dbReference>
<dbReference type="KEGG" id="ifn:GM661_17735"/>
<keyword evidence="5 10" id="KW-0592">Phosphate transport</keyword>
<keyword evidence="6 9" id="KW-0812">Transmembrane</keyword>
<dbReference type="PANTHER" id="PTHR30425:SF1">
    <property type="entry name" value="PHOSPHATE TRANSPORT SYSTEM PERMEASE PROTEIN PSTC"/>
    <property type="match status" value="1"/>
</dbReference>
<evidence type="ECO:0000256" key="5">
    <source>
        <dbReference type="ARBA" id="ARBA00022592"/>
    </source>
</evidence>
<evidence type="ECO:0000256" key="6">
    <source>
        <dbReference type="ARBA" id="ARBA00022692"/>
    </source>
</evidence>
<evidence type="ECO:0000256" key="7">
    <source>
        <dbReference type="ARBA" id="ARBA00022989"/>
    </source>
</evidence>
<comment type="function">
    <text evidence="10">Part of the binding-protein-dependent transport system for phosphate; probably responsible for the translocation of the substrate across the membrane.</text>
</comment>
<dbReference type="Pfam" id="PF00528">
    <property type="entry name" value="BPD_transp_1"/>
    <property type="match status" value="1"/>
</dbReference>
<sequence>MNKFTFRQLKDLISSKVMLLVVISVCLLFISIFTLLIKSSYLILTKQSTIDLLFSSQWKPESYTFGFSPAILGTFYVTLLAMLIAVPISIMAAIYIAEYASSRIRIYLQGFIDVLAGIPSVVFGLCALLVLVPFVKDYVGPCLGVKTTGCCIFTASVVLAVMIFPLIISLTVESLRAIPLGLKEQTLSLGTTNWQLIQLVLLKAAGPGIVSAIILALGRAFGETMAVAMVIGGKNSFPSLFSAGQTLPSLIVNSFGEMMSIPEERSALIFVALFLFIVVTIFNLFSCHLKNCLRERWKYE</sequence>
<comment type="similarity">
    <text evidence="2 10">Belongs to the binding-protein-dependent transport system permease family. CysTW subfamily.</text>
</comment>
<dbReference type="PANTHER" id="PTHR30425">
    <property type="entry name" value="PHOSPHATE TRANSPORT SYSTEM PERMEASE PROTEIN PST"/>
    <property type="match status" value="1"/>
</dbReference>
<dbReference type="Gene3D" id="1.10.3720.10">
    <property type="entry name" value="MetI-like"/>
    <property type="match status" value="1"/>
</dbReference>
<evidence type="ECO:0000256" key="10">
    <source>
        <dbReference type="RuleBase" id="RU363054"/>
    </source>
</evidence>
<feature type="transmembrane region" description="Helical" evidence="9">
    <location>
        <begin position="20"/>
        <end position="43"/>
    </location>
</feature>
<keyword evidence="8 9" id="KW-0472">Membrane</keyword>
<evidence type="ECO:0000259" key="11">
    <source>
        <dbReference type="PROSITE" id="PS50928"/>
    </source>
</evidence>
<feature type="transmembrane region" description="Helical" evidence="9">
    <location>
        <begin position="267"/>
        <end position="285"/>
    </location>
</feature>
<evidence type="ECO:0000256" key="4">
    <source>
        <dbReference type="ARBA" id="ARBA00022475"/>
    </source>
</evidence>
<comment type="subcellular location">
    <subcellularLocation>
        <location evidence="1 9">Cell membrane</location>
        <topology evidence="1 9">Multi-pass membrane protein</topology>
    </subcellularLocation>
</comment>
<dbReference type="PROSITE" id="PS50928">
    <property type="entry name" value="ABC_TM1"/>
    <property type="match status" value="1"/>
</dbReference>
<evidence type="ECO:0000256" key="3">
    <source>
        <dbReference type="ARBA" id="ARBA00022448"/>
    </source>
</evidence>
<evidence type="ECO:0000313" key="13">
    <source>
        <dbReference type="Proteomes" id="UP000665020"/>
    </source>
</evidence>
<dbReference type="NCBIfam" id="TIGR02138">
    <property type="entry name" value="phosphate_pstC"/>
    <property type="match status" value="1"/>
</dbReference>
<dbReference type="GO" id="GO:0006817">
    <property type="term" value="P:phosphate ion transport"/>
    <property type="evidence" value="ECO:0007669"/>
    <property type="project" value="UniProtKB-KW"/>
</dbReference>
<name>A0A8A7KCT5_9FIRM</name>
<evidence type="ECO:0000313" key="12">
    <source>
        <dbReference type="EMBL" id="QTL99663.1"/>
    </source>
</evidence>
<feature type="transmembrane region" description="Helical" evidence="9">
    <location>
        <begin position="108"/>
        <end position="132"/>
    </location>
</feature>
<dbReference type="CDD" id="cd06261">
    <property type="entry name" value="TM_PBP2"/>
    <property type="match status" value="1"/>
</dbReference>
<keyword evidence="13" id="KW-1185">Reference proteome</keyword>
<dbReference type="InterPro" id="IPR000515">
    <property type="entry name" value="MetI-like"/>
</dbReference>
<evidence type="ECO:0000256" key="8">
    <source>
        <dbReference type="ARBA" id="ARBA00023136"/>
    </source>
</evidence>
<proteinExistence type="inferred from homology"/>
<evidence type="ECO:0000256" key="1">
    <source>
        <dbReference type="ARBA" id="ARBA00004651"/>
    </source>
</evidence>
<dbReference type="SUPFAM" id="SSF161098">
    <property type="entry name" value="MetI-like"/>
    <property type="match status" value="1"/>
</dbReference>
<evidence type="ECO:0000256" key="2">
    <source>
        <dbReference type="ARBA" id="ARBA00007069"/>
    </source>
</evidence>